<evidence type="ECO:0000256" key="1">
    <source>
        <dbReference type="ARBA" id="ARBA00023015"/>
    </source>
</evidence>
<sequence>MLKKPAANWREARRENARAAVLTAAWELARADGLAALSLRELARRAGITTPTVYAYFESKNAILDAMFAQAAQEFVELKASLPQTDDPEQDLLREARAFVTFCVSDVPRYQLLFQHAVPGFTPSAESYELAVKALDVTRELLARNGVHDPRHLDILTAVTTGLVDQQISNDPGGDRWTRLVEDVVRMLLAQFASEKAQ</sequence>
<dbReference type="EMBL" id="SLWR01000004">
    <property type="protein sequence ID" value="TCO48296.1"/>
    <property type="molecule type" value="Genomic_DNA"/>
</dbReference>
<gene>
    <name evidence="6" type="ORF">EV646_104113</name>
</gene>
<proteinExistence type="predicted"/>
<dbReference type="InterPro" id="IPR009057">
    <property type="entry name" value="Homeodomain-like_sf"/>
</dbReference>
<accession>A0A4R2IV91</accession>
<evidence type="ECO:0000313" key="7">
    <source>
        <dbReference type="Proteomes" id="UP000295573"/>
    </source>
</evidence>
<dbReference type="Proteomes" id="UP000295573">
    <property type="component" value="Unassembled WGS sequence"/>
</dbReference>
<dbReference type="PANTHER" id="PTHR30055">
    <property type="entry name" value="HTH-TYPE TRANSCRIPTIONAL REGULATOR RUTR"/>
    <property type="match status" value="1"/>
</dbReference>
<feature type="domain" description="HTH tetR-type" evidence="5">
    <location>
        <begin position="15"/>
        <end position="75"/>
    </location>
</feature>
<dbReference type="PRINTS" id="PR00455">
    <property type="entry name" value="HTHTETR"/>
</dbReference>
<dbReference type="GO" id="GO:0003700">
    <property type="term" value="F:DNA-binding transcription factor activity"/>
    <property type="evidence" value="ECO:0007669"/>
    <property type="project" value="TreeGrafter"/>
</dbReference>
<evidence type="ECO:0000256" key="3">
    <source>
        <dbReference type="ARBA" id="ARBA00023163"/>
    </source>
</evidence>
<dbReference type="GO" id="GO:0000976">
    <property type="term" value="F:transcription cis-regulatory region binding"/>
    <property type="evidence" value="ECO:0007669"/>
    <property type="project" value="TreeGrafter"/>
</dbReference>
<evidence type="ECO:0000313" key="6">
    <source>
        <dbReference type="EMBL" id="TCO48296.1"/>
    </source>
</evidence>
<organism evidence="6 7">
    <name type="scientific">Kribbella antiqua</name>
    <dbReference type="NCBI Taxonomy" id="2512217"/>
    <lineage>
        <taxon>Bacteria</taxon>
        <taxon>Bacillati</taxon>
        <taxon>Actinomycetota</taxon>
        <taxon>Actinomycetes</taxon>
        <taxon>Propionibacteriales</taxon>
        <taxon>Kribbellaceae</taxon>
        <taxon>Kribbella</taxon>
    </lineage>
</organism>
<dbReference type="Gene3D" id="1.10.357.10">
    <property type="entry name" value="Tetracycline Repressor, domain 2"/>
    <property type="match status" value="1"/>
</dbReference>
<dbReference type="InterPro" id="IPR036271">
    <property type="entry name" value="Tet_transcr_reg_TetR-rel_C_sf"/>
</dbReference>
<dbReference type="InterPro" id="IPR001647">
    <property type="entry name" value="HTH_TetR"/>
</dbReference>
<dbReference type="RefSeq" id="WP_132148055.1">
    <property type="nucleotide sequence ID" value="NZ_SLWR01000004.1"/>
</dbReference>
<keyword evidence="7" id="KW-1185">Reference proteome</keyword>
<dbReference type="SUPFAM" id="SSF46689">
    <property type="entry name" value="Homeodomain-like"/>
    <property type="match status" value="1"/>
</dbReference>
<dbReference type="PROSITE" id="PS01081">
    <property type="entry name" value="HTH_TETR_1"/>
    <property type="match status" value="1"/>
</dbReference>
<keyword evidence="3" id="KW-0804">Transcription</keyword>
<evidence type="ECO:0000256" key="2">
    <source>
        <dbReference type="ARBA" id="ARBA00023125"/>
    </source>
</evidence>
<keyword evidence="1" id="KW-0805">Transcription regulation</keyword>
<evidence type="ECO:0000259" key="5">
    <source>
        <dbReference type="PROSITE" id="PS50977"/>
    </source>
</evidence>
<reference evidence="6 7" key="1">
    <citation type="journal article" date="2015" name="Stand. Genomic Sci.">
        <title>Genomic Encyclopedia of Bacterial and Archaeal Type Strains, Phase III: the genomes of soil and plant-associated and newly described type strains.</title>
        <authorList>
            <person name="Whitman W.B."/>
            <person name="Woyke T."/>
            <person name="Klenk H.P."/>
            <person name="Zhou Y."/>
            <person name="Lilburn T.G."/>
            <person name="Beck B.J."/>
            <person name="De Vos P."/>
            <person name="Vandamme P."/>
            <person name="Eisen J.A."/>
            <person name="Garrity G."/>
            <person name="Hugenholtz P."/>
            <person name="Kyrpides N.C."/>
        </authorList>
    </citation>
    <scope>NUCLEOTIDE SEQUENCE [LARGE SCALE GENOMIC DNA]</scope>
    <source>
        <strain evidence="6 7">VKM Ac-2541</strain>
    </source>
</reference>
<dbReference type="InterPro" id="IPR023772">
    <property type="entry name" value="DNA-bd_HTH_TetR-type_CS"/>
</dbReference>
<dbReference type="Pfam" id="PF00440">
    <property type="entry name" value="TetR_N"/>
    <property type="match status" value="1"/>
</dbReference>
<protein>
    <submittedName>
        <fullName evidence="6">TetR family transcriptional regulator</fullName>
    </submittedName>
</protein>
<dbReference type="PANTHER" id="PTHR30055:SF234">
    <property type="entry name" value="HTH-TYPE TRANSCRIPTIONAL REGULATOR BETI"/>
    <property type="match status" value="1"/>
</dbReference>
<name>A0A4R2IV91_9ACTN</name>
<keyword evidence="2 4" id="KW-0238">DNA-binding</keyword>
<dbReference type="AlphaFoldDB" id="A0A4R2IV91"/>
<feature type="DNA-binding region" description="H-T-H motif" evidence="4">
    <location>
        <begin position="38"/>
        <end position="57"/>
    </location>
</feature>
<dbReference type="PROSITE" id="PS50977">
    <property type="entry name" value="HTH_TETR_2"/>
    <property type="match status" value="1"/>
</dbReference>
<evidence type="ECO:0000256" key="4">
    <source>
        <dbReference type="PROSITE-ProRule" id="PRU00335"/>
    </source>
</evidence>
<dbReference type="OrthoDB" id="3819648at2"/>
<dbReference type="InterPro" id="IPR050109">
    <property type="entry name" value="HTH-type_TetR-like_transc_reg"/>
</dbReference>
<comment type="caution">
    <text evidence="6">The sequence shown here is derived from an EMBL/GenBank/DDBJ whole genome shotgun (WGS) entry which is preliminary data.</text>
</comment>
<dbReference type="SUPFAM" id="SSF48498">
    <property type="entry name" value="Tetracyclin repressor-like, C-terminal domain"/>
    <property type="match status" value="1"/>
</dbReference>